<protein>
    <recommendedName>
        <fullName evidence="1">DUF6817 domain-containing protein</fullName>
    </recommendedName>
</protein>
<sequence length="283" mass="31007">MLALRTAAQALRRPASRTLSTKSAYASAPYRELRDVPASQREAWAQRDVGLHAEMRKRVPAALAHNGEESFDDHLVGVQSVLRAWGAPEHITDAALFHSIYGTEGFQGFSLPLSQRKDIADLIGARAERLAWIFCMVDRLTVDETVLDASKPLVFRARPELGAFAMPLKSRAEWLDFLSLSLADWLEQVEGASTKKIESPVGGVVWAEGEAWGYRRHAYKQMSVILQNEGDAWVAQAAPKMYEAVFANEPAASRNVVIAKTPPMGEGAKAAQEAVASAACDFE</sequence>
<dbReference type="InterPro" id="IPR049202">
    <property type="entry name" value="DUF6817"/>
</dbReference>
<dbReference type="AlphaFoldDB" id="A0A8J2SND2"/>
<evidence type="ECO:0000313" key="2">
    <source>
        <dbReference type="EMBL" id="CAH0370362.1"/>
    </source>
</evidence>
<accession>A0A8J2SND2</accession>
<comment type="caution">
    <text evidence="2">The sequence shown here is derived from an EMBL/GenBank/DDBJ whole genome shotgun (WGS) entry which is preliminary data.</text>
</comment>
<keyword evidence="3" id="KW-1185">Reference proteome</keyword>
<dbReference type="Pfam" id="PF20680">
    <property type="entry name" value="DUF6817"/>
    <property type="match status" value="1"/>
</dbReference>
<dbReference type="PANTHER" id="PTHR37391">
    <property type="entry name" value="E3 UBIQUITIN-PROTEIN LIGASE"/>
    <property type="match status" value="1"/>
</dbReference>
<reference evidence="2" key="1">
    <citation type="submission" date="2021-11" db="EMBL/GenBank/DDBJ databases">
        <authorList>
            <consortium name="Genoscope - CEA"/>
            <person name="William W."/>
        </authorList>
    </citation>
    <scope>NUCLEOTIDE SEQUENCE</scope>
</reference>
<dbReference type="EMBL" id="CAKKNE010000003">
    <property type="protein sequence ID" value="CAH0370362.1"/>
    <property type="molecule type" value="Genomic_DNA"/>
</dbReference>
<feature type="domain" description="DUF6817" evidence="1">
    <location>
        <begin position="55"/>
        <end position="139"/>
    </location>
</feature>
<dbReference type="PANTHER" id="PTHR37391:SF2">
    <property type="entry name" value="E3 UBIQUITIN-PROTEIN LIGASE"/>
    <property type="match status" value="1"/>
</dbReference>
<dbReference type="OrthoDB" id="2306007at2759"/>
<gene>
    <name evidence="2" type="ORF">PECAL_3P02420</name>
</gene>
<name>A0A8J2SND2_9STRA</name>
<evidence type="ECO:0000313" key="3">
    <source>
        <dbReference type="Proteomes" id="UP000789595"/>
    </source>
</evidence>
<organism evidence="2 3">
    <name type="scientific">Pelagomonas calceolata</name>
    <dbReference type="NCBI Taxonomy" id="35677"/>
    <lineage>
        <taxon>Eukaryota</taxon>
        <taxon>Sar</taxon>
        <taxon>Stramenopiles</taxon>
        <taxon>Ochrophyta</taxon>
        <taxon>Pelagophyceae</taxon>
        <taxon>Pelagomonadales</taxon>
        <taxon>Pelagomonadaceae</taxon>
        <taxon>Pelagomonas</taxon>
    </lineage>
</organism>
<dbReference type="Proteomes" id="UP000789595">
    <property type="component" value="Unassembled WGS sequence"/>
</dbReference>
<proteinExistence type="predicted"/>
<evidence type="ECO:0000259" key="1">
    <source>
        <dbReference type="Pfam" id="PF20680"/>
    </source>
</evidence>